<dbReference type="InterPro" id="IPR003439">
    <property type="entry name" value="ABC_transporter-like_ATP-bd"/>
</dbReference>
<dbReference type="SUPFAM" id="SSF52540">
    <property type="entry name" value="P-loop containing nucleoside triphosphate hydrolases"/>
    <property type="match status" value="1"/>
</dbReference>
<dbReference type="Proteomes" id="UP000632740">
    <property type="component" value="Unassembled WGS sequence"/>
</dbReference>
<dbReference type="GO" id="GO:0022857">
    <property type="term" value="F:transmembrane transporter activity"/>
    <property type="evidence" value="ECO:0007669"/>
    <property type="project" value="UniProtKB-ARBA"/>
</dbReference>
<dbReference type="FunFam" id="3.40.50.300:FF:000032">
    <property type="entry name" value="Export ABC transporter ATP-binding protein"/>
    <property type="match status" value="1"/>
</dbReference>
<evidence type="ECO:0000256" key="1">
    <source>
        <dbReference type="ARBA" id="ARBA00022448"/>
    </source>
</evidence>
<dbReference type="GO" id="GO:0016887">
    <property type="term" value="F:ATP hydrolysis activity"/>
    <property type="evidence" value="ECO:0007669"/>
    <property type="project" value="InterPro"/>
</dbReference>
<feature type="compositionally biased region" description="Low complexity" evidence="4">
    <location>
        <begin position="260"/>
        <end position="272"/>
    </location>
</feature>
<dbReference type="InterPro" id="IPR017911">
    <property type="entry name" value="MacB-like_ATP-bd"/>
</dbReference>
<proteinExistence type="predicted"/>
<dbReference type="SMART" id="SM00382">
    <property type="entry name" value="AAA"/>
    <property type="match status" value="1"/>
</dbReference>
<dbReference type="PROSITE" id="PS00211">
    <property type="entry name" value="ABC_TRANSPORTER_1"/>
    <property type="match status" value="1"/>
</dbReference>
<dbReference type="CDD" id="cd03255">
    <property type="entry name" value="ABC_MJ0796_LolCDE_FtsE"/>
    <property type="match status" value="1"/>
</dbReference>
<keyword evidence="1" id="KW-0813">Transport</keyword>
<feature type="domain" description="ABC transporter" evidence="5">
    <location>
        <begin position="4"/>
        <end position="245"/>
    </location>
</feature>
<keyword evidence="3 6" id="KW-0067">ATP-binding</keyword>
<feature type="region of interest" description="Disordered" evidence="4">
    <location>
        <begin position="253"/>
        <end position="286"/>
    </location>
</feature>
<keyword evidence="2" id="KW-0547">Nucleotide-binding</keyword>
<feature type="compositionally biased region" description="Acidic residues" evidence="4">
    <location>
        <begin position="273"/>
        <end position="286"/>
    </location>
</feature>
<dbReference type="InterPro" id="IPR027417">
    <property type="entry name" value="P-loop_NTPase"/>
</dbReference>
<protein>
    <submittedName>
        <fullName evidence="6">Peptide ABC transporter ATP-binding protein</fullName>
    </submittedName>
</protein>
<dbReference type="RefSeq" id="WP_203747153.1">
    <property type="nucleotide sequence ID" value="NZ_BONK01000001.1"/>
</dbReference>
<keyword evidence="7" id="KW-1185">Reference proteome</keyword>
<accession>A0A919P0M4</accession>
<dbReference type="Pfam" id="PF00005">
    <property type="entry name" value="ABC_tran"/>
    <property type="match status" value="1"/>
</dbReference>
<dbReference type="InterPro" id="IPR017871">
    <property type="entry name" value="ABC_transporter-like_CS"/>
</dbReference>
<evidence type="ECO:0000313" key="6">
    <source>
        <dbReference type="EMBL" id="GIG19339.1"/>
    </source>
</evidence>
<evidence type="ECO:0000256" key="4">
    <source>
        <dbReference type="SAM" id="MobiDB-lite"/>
    </source>
</evidence>
<evidence type="ECO:0000259" key="5">
    <source>
        <dbReference type="PROSITE" id="PS50893"/>
    </source>
</evidence>
<organism evidence="6 7">
    <name type="scientific">Cellulomonas chitinilytica</name>
    <dbReference type="NCBI Taxonomy" id="398759"/>
    <lineage>
        <taxon>Bacteria</taxon>
        <taxon>Bacillati</taxon>
        <taxon>Actinomycetota</taxon>
        <taxon>Actinomycetes</taxon>
        <taxon>Micrococcales</taxon>
        <taxon>Cellulomonadaceae</taxon>
        <taxon>Cellulomonas</taxon>
    </lineage>
</organism>
<dbReference type="InterPro" id="IPR003593">
    <property type="entry name" value="AAA+_ATPase"/>
</dbReference>
<dbReference type="Gene3D" id="3.40.50.300">
    <property type="entry name" value="P-loop containing nucleotide triphosphate hydrolases"/>
    <property type="match status" value="1"/>
</dbReference>
<sequence>MSLLELTEVTRSVRLPDERMLHILQGVTLTVGAGEHVAVVGRSGTGKSTLLNILGLLDAPTTGEYLLEGVPIARLSNRARTRRRGRDFGFVFQQFNLLPGRTALENVTAPLLYAGGRQFWSRRRLAAEMLTRVGLGDRLDTMPEKLSGGEQQRVAIARALVRGPRVILADEPTGALDVETGGEVMDLLDEIASQTGAALVTITHDLAVAARAERQYRLADGVLVPIRLDRDSDWVGDVPTLVADRSAMTERRLPTGTGLGADLGADQGADLGADLDQDLDQDGARA</sequence>
<evidence type="ECO:0000313" key="7">
    <source>
        <dbReference type="Proteomes" id="UP000632740"/>
    </source>
</evidence>
<dbReference type="GO" id="GO:0098796">
    <property type="term" value="C:membrane protein complex"/>
    <property type="evidence" value="ECO:0007669"/>
    <property type="project" value="UniProtKB-ARBA"/>
</dbReference>
<dbReference type="PANTHER" id="PTHR24220:SF86">
    <property type="entry name" value="ABC TRANSPORTER ABCH.1"/>
    <property type="match status" value="1"/>
</dbReference>
<dbReference type="PROSITE" id="PS50893">
    <property type="entry name" value="ABC_TRANSPORTER_2"/>
    <property type="match status" value="1"/>
</dbReference>
<evidence type="ECO:0000256" key="3">
    <source>
        <dbReference type="ARBA" id="ARBA00022840"/>
    </source>
</evidence>
<dbReference type="GO" id="GO:0005886">
    <property type="term" value="C:plasma membrane"/>
    <property type="evidence" value="ECO:0007669"/>
    <property type="project" value="TreeGrafter"/>
</dbReference>
<dbReference type="EMBL" id="BONK01000001">
    <property type="protein sequence ID" value="GIG19339.1"/>
    <property type="molecule type" value="Genomic_DNA"/>
</dbReference>
<reference evidence="6" key="1">
    <citation type="submission" date="2021-01" db="EMBL/GenBank/DDBJ databases">
        <title>Whole genome shotgun sequence of Cellulomonas chitinilytica NBRC 110799.</title>
        <authorList>
            <person name="Komaki H."/>
            <person name="Tamura T."/>
        </authorList>
    </citation>
    <scope>NUCLEOTIDE SEQUENCE</scope>
    <source>
        <strain evidence="6">NBRC 110799</strain>
    </source>
</reference>
<dbReference type="GO" id="GO:0005524">
    <property type="term" value="F:ATP binding"/>
    <property type="evidence" value="ECO:0007669"/>
    <property type="project" value="UniProtKB-KW"/>
</dbReference>
<comment type="caution">
    <text evidence="6">The sequence shown here is derived from an EMBL/GenBank/DDBJ whole genome shotgun (WGS) entry which is preliminary data.</text>
</comment>
<gene>
    <name evidence="6" type="ORF">Cch01nite_00630</name>
</gene>
<dbReference type="PANTHER" id="PTHR24220">
    <property type="entry name" value="IMPORT ATP-BINDING PROTEIN"/>
    <property type="match status" value="1"/>
</dbReference>
<evidence type="ECO:0000256" key="2">
    <source>
        <dbReference type="ARBA" id="ARBA00022741"/>
    </source>
</evidence>
<name>A0A919P0M4_9CELL</name>
<dbReference type="InterPro" id="IPR015854">
    <property type="entry name" value="ABC_transpr_LolD-like"/>
</dbReference>
<dbReference type="AlphaFoldDB" id="A0A919P0M4"/>